<reference evidence="1 2" key="2">
    <citation type="submission" date="2017-10" db="EMBL/GenBank/DDBJ databases">
        <title>Genome analyses suggest a sexual origin of heterokaryosis in a supposedly ancient asexual fungus.</title>
        <authorList>
            <person name="Corradi N."/>
            <person name="Sedzielewska K."/>
            <person name="Noel J."/>
            <person name="Charron P."/>
            <person name="Farinelli L."/>
            <person name="Marton T."/>
            <person name="Kruger M."/>
            <person name="Pelin A."/>
            <person name="Brachmann A."/>
            <person name="Corradi N."/>
        </authorList>
    </citation>
    <scope>NUCLEOTIDE SEQUENCE [LARGE SCALE GENOMIC DNA]</scope>
    <source>
        <strain evidence="1 2">A1</strain>
    </source>
</reference>
<dbReference type="AlphaFoldDB" id="A0A2N0RTG8"/>
<dbReference type="EMBL" id="LLXH01000452">
    <property type="protein sequence ID" value="PKC66606.1"/>
    <property type="molecule type" value="Genomic_DNA"/>
</dbReference>
<protein>
    <submittedName>
        <fullName evidence="1">Uncharacterized protein</fullName>
    </submittedName>
</protein>
<reference evidence="1 2" key="1">
    <citation type="submission" date="2017-10" db="EMBL/GenBank/DDBJ databases">
        <title>Extensive intraspecific genome diversity in a model arbuscular mycorrhizal fungus.</title>
        <authorList>
            <person name="Chen E.C.H."/>
            <person name="Morin E."/>
            <person name="Baudet D."/>
            <person name="Noel J."/>
            <person name="Ndikumana S."/>
            <person name="Charron P."/>
            <person name="St-Onge C."/>
            <person name="Giorgi J."/>
            <person name="Grigoriev I.V."/>
            <person name="Roux C."/>
            <person name="Martin F.M."/>
            <person name="Corradi N."/>
        </authorList>
    </citation>
    <scope>NUCLEOTIDE SEQUENCE [LARGE SCALE GENOMIC DNA]</scope>
    <source>
        <strain evidence="1 2">A1</strain>
    </source>
</reference>
<evidence type="ECO:0000313" key="2">
    <source>
        <dbReference type="Proteomes" id="UP000232688"/>
    </source>
</evidence>
<proteinExistence type="predicted"/>
<dbReference type="VEuPathDB" id="FungiDB:RhiirA1_180856"/>
<comment type="caution">
    <text evidence="1">The sequence shown here is derived from an EMBL/GenBank/DDBJ whole genome shotgun (WGS) entry which is preliminary data.</text>
</comment>
<evidence type="ECO:0000313" key="1">
    <source>
        <dbReference type="EMBL" id="PKC66606.1"/>
    </source>
</evidence>
<name>A0A2N0RTG8_9GLOM</name>
<dbReference type="Proteomes" id="UP000232688">
    <property type="component" value="Unassembled WGS sequence"/>
</dbReference>
<sequence>MNMFVFDTTFLNLFSRIHAKVDLRQKVKDVKILLVKNFALMRVNSVKIHLIIFHHHGYLIRFVFQFTFYL</sequence>
<organism evidence="1 2">
    <name type="scientific">Rhizophagus irregularis</name>
    <dbReference type="NCBI Taxonomy" id="588596"/>
    <lineage>
        <taxon>Eukaryota</taxon>
        <taxon>Fungi</taxon>
        <taxon>Fungi incertae sedis</taxon>
        <taxon>Mucoromycota</taxon>
        <taxon>Glomeromycotina</taxon>
        <taxon>Glomeromycetes</taxon>
        <taxon>Glomerales</taxon>
        <taxon>Glomeraceae</taxon>
        <taxon>Rhizophagus</taxon>
    </lineage>
</organism>
<gene>
    <name evidence="1" type="ORF">RhiirA1_180856</name>
</gene>
<accession>A0A2N0RTG8</accession>